<dbReference type="InterPro" id="IPR031165">
    <property type="entry name" value="GNAT_YJDJ"/>
</dbReference>
<dbReference type="PANTHER" id="PTHR31435:SF10">
    <property type="entry name" value="BSR4717 PROTEIN"/>
    <property type="match status" value="1"/>
</dbReference>
<dbReference type="InterPro" id="IPR016181">
    <property type="entry name" value="Acyl_CoA_acyltransferase"/>
</dbReference>
<sequence>MDTSAVTVRNHPDRQRYELLDGETVIGAADWVPFEGADGPQRIFYHTTVDDAYGGQGLASVLARRALDDTVGAGLVVVPVCPYIKTWLRKHPDHQQHTAPVRPEHLAAVPRQAQP</sequence>
<accession>A0ABN2L4E5</accession>
<dbReference type="PROSITE" id="PS51729">
    <property type="entry name" value="GNAT_YJDJ"/>
    <property type="match status" value="1"/>
</dbReference>
<reference evidence="3 4" key="1">
    <citation type="journal article" date="2019" name="Int. J. Syst. Evol. Microbiol.">
        <title>The Global Catalogue of Microorganisms (GCM) 10K type strain sequencing project: providing services to taxonomists for standard genome sequencing and annotation.</title>
        <authorList>
            <consortium name="The Broad Institute Genomics Platform"/>
            <consortium name="The Broad Institute Genome Sequencing Center for Infectious Disease"/>
            <person name="Wu L."/>
            <person name="Ma J."/>
        </authorList>
    </citation>
    <scope>NUCLEOTIDE SEQUENCE [LARGE SCALE GENOMIC DNA]</scope>
    <source>
        <strain evidence="3 4">JCM 14735</strain>
    </source>
</reference>
<dbReference type="PANTHER" id="PTHR31435">
    <property type="entry name" value="PROTEIN NATD1"/>
    <property type="match status" value="1"/>
</dbReference>
<proteinExistence type="predicted"/>
<evidence type="ECO:0000259" key="2">
    <source>
        <dbReference type="PROSITE" id="PS51729"/>
    </source>
</evidence>
<feature type="region of interest" description="Disordered" evidence="1">
    <location>
        <begin position="92"/>
        <end position="115"/>
    </location>
</feature>
<dbReference type="RefSeq" id="WP_344124318.1">
    <property type="nucleotide sequence ID" value="NZ_BAAAOA010000046.1"/>
</dbReference>
<dbReference type="EMBL" id="BAAAOA010000046">
    <property type="protein sequence ID" value="GAA1772209.1"/>
    <property type="molecule type" value="Genomic_DNA"/>
</dbReference>
<gene>
    <name evidence="3" type="ORF">GCM10009767_32610</name>
</gene>
<evidence type="ECO:0000313" key="4">
    <source>
        <dbReference type="Proteomes" id="UP001501204"/>
    </source>
</evidence>
<comment type="caution">
    <text evidence="3">The sequence shown here is derived from an EMBL/GenBank/DDBJ whole genome shotgun (WGS) entry which is preliminary data.</text>
</comment>
<dbReference type="Pfam" id="PF14542">
    <property type="entry name" value="Acetyltransf_CG"/>
    <property type="match status" value="1"/>
</dbReference>
<name>A0ABN2L4E5_9MICC</name>
<dbReference type="Proteomes" id="UP001501204">
    <property type="component" value="Unassembled WGS sequence"/>
</dbReference>
<dbReference type="SUPFAM" id="SSF55729">
    <property type="entry name" value="Acyl-CoA N-acyltransferases (Nat)"/>
    <property type="match status" value="1"/>
</dbReference>
<protein>
    <submittedName>
        <fullName evidence="3">GNAT family N-acetyltransferase</fullName>
    </submittedName>
</protein>
<evidence type="ECO:0000313" key="3">
    <source>
        <dbReference type="EMBL" id="GAA1772209.1"/>
    </source>
</evidence>
<keyword evidence="4" id="KW-1185">Reference proteome</keyword>
<organism evidence="3 4">
    <name type="scientific">Kocuria aegyptia</name>
    <dbReference type="NCBI Taxonomy" id="330943"/>
    <lineage>
        <taxon>Bacteria</taxon>
        <taxon>Bacillati</taxon>
        <taxon>Actinomycetota</taxon>
        <taxon>Actinomycetes</taxon>
        <taxon>Micrococcales</taxon>
        <taxon>Micrococcaceae</taxon>
        <taxon>Kocuria</taxon>
    </lineage>
</organism>
<dbReference type="Gene3D" id="3.40.630.30">
    <property type="match status" value="1"/>
</dbReference>
<evidence type="ECO:0000256" key="1">
    <source>
        <dbReference type="SAM" id="MobiDB-lite"/>
    </source>
</evidence>
<dbReference type="InterPro" id="IPR045057">
    <property type="entry name" value="Gcn5-rel_NAT"/>
</dbReference>
<feature type="domain" description="N-acetyltransferase" evidence="2">
    <location>
        <begin position="9"/>
        <end position="99"/>
    </location>
</feature>